<feature type="region of interest" description="Disordered" evidence="8">
    <location>
        <begin position="83"/>
        <end position="115"/>
    </location>
</feature>
<dbReference type="Pfam" id="PF18139">
    <property type="entry name" value="LSDAT_euk"/>
    <property type="match status" value="1"/>
</dbReference>
<feature type="domain" description="TRPM-like" evidence="12">
    <location>
        <begin position="664"/>
        <end position="783"/>
    </location>
</feature>
<feature type="compositionally biased region" description="Basic and acidic residues" evidence="8">
    <location>
        <begin position="1556"/>
        <end position="1600"/>
    </location>
</feature>
<evidence type="ECO:0000256" key="5">
    <source>
        <dbReference type="ARBA" id="ARBA00023065"/>
    </source>
</evidence>
<evidence type="ECO:0000259" key="12">
    <source>
        <dbReference type="Pfam" id="PF25508"/>
    </source>
</evidence>
<feature type="transmembrane region" description="Helical" evidence="9">
    <location>
        <begin position="1122"/>
        <end position="1140"/>
    </location>
</feature>
<comment type="subcellular location">
    <subcellularLocation>
        <location evidence="1">Membrane</location>
        <topology evidence="1">Multi-pass membrane protein</topology>
    </subcellularLocation>
</comment>
<evidence type="ECO:0000313" key="14">
    <source>
        <dbReference type="Proteomes" id="UP001176961"/>
    </source>
</evidence>
<dbReference type="Proteomes" id="UP001176961">
    <property type="component" value="Unassembled WGS sequence"/>
</dbReference>
<feature type="transmembrane region" description="Helical" evidence="9">
    <location>
        <begin position="1056"/>
        <end position="1074"/>
    </location>
</feature>
<evidence type="ECO:0000259" key="11">
    <source>
        <dbReference type="Pfam" id="PF18139"/>
    </source>
</evidence>
<feature type="domain" description="TRPM SLOG" evidence="11">
    <location>
        <begin position="147"/>
        <end position="422"/>
    </location>
</feature>
<keyword evidence="3 9" id="KW-0812">Transmembrane</keyword>
<evidence type="ECO:0000256" key="2">
    <source>
        <dbReference type="ARBA" id="ARBA00022448"/>
    </source>
</evidence>
<evidence type="ECO:0000313" key="13">
    <source>
        <dbReference type="EMBL" id="CAJ0594855.1"/>
    </source>
</evidence>
<dbReference type="Pfam" id="PF00520">
    <property type="entry name" value="Ion_trans"/>
    <property type="match status" value="1"/>
</dbReference>
<evidence type="ECO:0000256" key="3">
    <source>
        <dbReference type="ARBA" id="ARBA00022692"/>
    </source>
</evidence>
<feature type="compositionally biased region" description="Acidic residues" evidence="8">
    <location>
        <begin position="865"/>
        <end position="874"/>
    </location>
</feature>
<feature type="compositionally biased region" description="Basic and acidic residues" evidence="8">
    <location>
        <begin position="907"/>
        <end position="924"/>
    </location>
</feature>
<evidence type="ECO:0000256" key="4">
    <source>
        <dbReference type="ARBA" id="ARBA00022989"/>
    </source>
</evidence>
<dbReference type="InterPro" id="IPR057366">
    <property type="entry name" value="TRPM-like"/>
</dbReference>
<proteinExistence type="predicted"/>
<keyword evidence="2" id="KW-0813">Transport</keyword>
<feature type="domain" description="Ion transport" evidence="10">
    <location>
        <begin position="1028"/>
        <end position="1281"/>
    </location>
</feature>
<feature type="compositionally biased region" description="Low complexity" evidence="8">
    <location>
        <begin position="845"/>
        <end position="864"/>
    </location>
</feature>
<dbReference type="Pfam" id="PF25508">
    <property type="entry name" value="TRPM2"/>
    <property type="match status" value="2"/>
</dbReference>
<dbReference type="EMBL" id="CATQJL010000112">
    <property type="protein sequence ID" value="CAJ0594855.1"/>
    <property type="molecule type" value="Genomic_DNA"/>
</dbReference>
<keyword evidence="4 9" id="KW-1133">Transmembrane helix</keyword>
<name>A0AA36GMP3_CYLNA</name>
<evidence type="ECO:0000256" key="8">
    <source>
        <dbReference type="SAM" id="MobiDB-lite"/>
    </source>
</evidence>
<evidence type="ECO:0000259" key="10">
    <source>
        <dbReference type="Pfam" id="PF00520"/>
    </source>
</evidence>
<feature type="transmembrane region" description="Helical" evidence="9">
    <location>
        <begin position="1161"/>
        <end position="1182"/>
    </location>
</feature>
<keyword evidence="14" id="KW-1185">Reference proteome</keyword>
<dbReference type="InterPro" id="IPR050927">
    <property type="entry name" value="TRPM"/>
</dbReference>
<keyword evidence="5" id="KW-0406">Ion transport</keyword>
<reference evidence="13" key="1">
    <citation type="submission" date="2023-07" db="EMBL/GenBank/DDBJ databases">
        <authorList>
            <consortium name="CYATHOMIX"/>
        </authorList>
    </citation>
    <scope>NUCLEOTIDE SEQUENCE</scope>
    <source>
        <strain evidence="13">N/A</strain>
    </source>
</reference>
<protein>
    <submittedName>
        <fullName evidence="13">Uncharacterized protein</fullName>
    </submittedName>
</protein>
<dbReference type="GO" id="GO:0005261">
    <property type="term" value="F:monoatomic cation channel activity"/>
    <property type="evidence" value="ECO:0007669"/>
    <property type="project" value="TreeGrafter"/>
</dbReference>
<keyword evidence="7" id="KW-0407">Ion channel</keyword>
<dbReference type="InterPro" id="IPR041491">
    <property type="entry name" value="TRPM_SLOG"/>
</dbReference>
<feature type="region of interest" description="Disordered" evidence="8">
    <location>
        <begin position="1485"/>
        <end position="1600"/>
    </location>
</feature>
<gene>
    <name evidence="13" type="ORF">CYNAS_LOCUS6838</name>
</gene>
<comment type="caution">
    <text evidence="13">The sequence shown here is derived from an EMBL/GenBank/DDBJ whole genome shotgun (WGS) entry which is preliminary data.</text>
</comment>
<evidence type="ECO:0000256" key="9">
    <source>
        <dbReference type="SAM" id="Phobius"/>
    </source>
</evidence>
<dbReference type="PANTHER" id="PTHR13800">
    <property type="entry name" value="TRANSIENT RECEPTOR POTENTIAL CATION CHANNEL, SUBFAMILY M, MEMBER 6"/>
    <property type="match status" value="1"/>
</dbReference>
<evidence type="ECO:0000256" key="1">
    <source>
        <dbReference type="ARBA" id="ARBA00004141"/>
    </source>
</evidence>
<accession>A0AA36GMP3</accession>
<feature type="domain" description="TRPM-like" evidence="12">
    <location>
        <begin position="477"/>
        <end position="589"/>
    </location>
</feature>
<evidence type="ECO:0000256" key="6">
    <source>
        <dbReference type="ARBA" id="ARBA00023136"/>
    </source>
</evidence>
<feature type="transmembrane region" description="Helical" evidence="9">
    <location>
        <begin position="1095"/>
        <end position="1116"/>
    </location>
</feature>
<dbReference type="GO" id="GO:0030001">
    <property type="term" value="P:metal ion transport"/>
    <property type="evidence" value="ECO:0007669"/>
    <property type="project" value="TreeGrafter"/>
</dbReference>
<feature type="region of interest" description="Disordered" evidence="8">
    <location>
        <begin position="907"/>
        <end position="945"/>
    </location>
</feature>
<feature type="transmembrane region" description="Helical" evidence="9">
    <location>
        <begin position="1017"/>
        <end position="1044"/>
    </location>
</feature>
<feature type="compositionally biased region" description="Acidic residues" evidence="8">
    <location>
        <begin position="93"/>
        <end position="102"/>
    </location>
</feature>
<dbReference type="PANTHER" id="PTHR13800:SF44">
    <property type="entry name" value="TRANSIENT RECEPTOR POTENTIAL CHANNEL"/>
    <property type="match status" value="1"/>
</dbReference>
<keyword evidence="6 9" id="KW-0472">Membrane</keyword>
<evidence type="ECO:0000256" key="7">
    <source>
        <dbReference type="ARBA" id="ARBA00023303"/>
    </source>
</evidence>
<sequence length="1652" mass="186962">MRMDKIEVLLEVFGQEKVEDYYMDTQYHHRMYIPPIGGICCRSQNFGIGHEKTEYRCGCGRLQSAHIDIPSLTSSFLNQHSNDALSRRKDNDSDQNEPDEQSETPRRRGHRSSKLGERWSLKKHTICLPTNAFGTIEFQGGPHQHKAQYVRLGFDTDPALIMSMFEEVWQIAPPKLIISVHGGKNHFDLQPKLAQAFRKGLLKAAMTTGAWVITSGVNTGVVRHVAAAFEGTSSSSRNKVVCIGISPWGLLEKRDELIGEVGDFAKSAAFPENICVPYPFSSKTSFTALNNRHSYFLLVDNGSVGRYGAEVILRKRLETYIAKKQKISGGSRSVPVVCVILEGDSCTIRSVLNYVINVPRVPVVVCDGSGRAADLLAFAHQTVREDGSLPHGVRLQLAELVRRVFDCGGTNADKLVTELIMCTQQKHLMTVFRLGEKGNEDVDHAILSALLKGQNLPPADQLALALAWNRVDIARSDIFTSNQDWPQSALHSAMMEALINDRVEFVRLLLENGVNMQRFLTIGRLEDLYNTDQGPPNTLYYIVRDVVEVRPGYRYKLQHIGLVMEKLMGHAYKSSYTTAEFRSKCIAFIKYKAKSLAAAKGSVPVINSGGRSCGGSAALSRQSTEPSGCTAPPPAGDSHEYYSEFDDGEISNTGGSGSGLKEYEFRYPFNELLIWAVLTKRQEMAMCLWHHGEEALAKALVACRLYKSLSREAAEDYLEVEICDELRKYAEEFRVLSLELLEHCYHQDNALTLQLLTHELSNWGCQTCLSLAVMVNNKQFLAHPCCQILLADLWHGGLRIRSHSDLKVLCGLLFPISILMLEFKTREELLNQPQTAAEHEQDLNESSSSSSSSSSLSEDSSSSFFDDEEEEEKDMDNNQKRNRCVTHESVQSLNITSLFHTRRWKKMTKDDREADVSETAKPDCPEYGSSANAPSSPTPLPYTKKRTRAPSYRLNGVIPKNEARKNSAFSSTNSIKKTGSVAVTKESDNPFNNRPGFLMTAGPNIPRMRPIKLRRRLYEFYMAPITTFWVWTISFCLFLTAFTYVLLVRTPKNPTWLEWVLFAYVIAFGIEHFRKFLMSEMQPFGQKLKYFFYDYWNKVTAIAVVSFLFGFGMRAFGVTTTGRVILACSSILWIMKLLDYMSLHPRMGAYVTMAGTMIRNMIYIVIMLAVALFAFGLVRQSITYPKEDFHWLLVRNIFYKPYFMLYGELYVEEIDTCGDEAWETHLEKGGPIVNSTYGATCVPGYWIPPLLMVFFLLLGFVLLMSMLIAMINHIFDEANEIAQQLWLFERYRQVMEYESTPFLPPPFTLIRHVIMVLCYVKWKLCTARHEVDPDGNRQKKIFDFSLKVFLKDDQLEKLHDFEEDCMNDLAREKELRNCTSNEERILRTAERMILNRLNDIALKETNTRETVTELDTRMMAIEKTQTEILECLRALMSTNMPASPTPDDRPYEHSQSVLVVSDAGSAAEGLAPLPISLQKRVNTVSGTGAHSSTDDPNLLSPRPYERKCGSMLSLDPPLPSPMKIGSVRRRHEEYTTITDSISIHKEGRNLRQRRSLSTDHPEGDHSDGEGGSHDKRESSARPKRSTADKIAEETDHSRLLEEEELADCQLTDISSDVDDVAVNLTEEEPELHTSFDDSKIETHFLHFLFIIL</sequence>
<feature type="compositionally biased region" description="Polar residues" evidence="8">
    <location>
        <begin position="1485"/>
        <end position="1495"/>
    </location>
</feature>
<dbReference type="InterPro" id="IPR005821">
    <property type="entry name" value="Ion_trans_dom"/>
</dbReference>
<organism evidence="13 14">
    <name type="scientific">Cylicocyclus nassatus</name>
    <name type="common">Nematode worm</name>
    <dbReference type="NCBI Taxonomy" id="53992"/>
    <lineage>
        <taxon>Eukaryota</taxon>
        <taxon>Metazoa</taxon>
        <taxon>Ecdysozoa</taxon>
        <taxon>Nematoda</taxon>
        <taxon>Chromadorea</taxon>
        <taxon>Rhabditida</taxon>
        <taxon>Rhabditina</taxon>
        <taxon>Rhabditomorpha</taxon>
        <taxon>Strongyloidea</taxon>
        <taxon>Strongylidae</taxon>
        <taxon>Cylicocyclus</taxon>
    </lineage>
</organism>
<feature type="region of interest" description="Disordered" evidence="8">
    <location>
        <begin position="834"/>
        <end position="885"/>
    </location>
</feature>
<feature type="transmembrane region" description="Helical" evidence="9">
    <location>
        <begin position="1250"/>
        <end position="1271"/>
    </location>
</feature>
<dbReference type="GO" id="GO:0005886">
    <property type="term" value="C:plasma membrane"/>
    <property type="evidence" value="ECO:0007669"/>
    <property type="project" value="TreeGrafter"/>
</dbReference>